<dbReference type="RefSeq" id="WP_115585639.1">
    <property type="nucleotide sequence ID" value="NZ_CP025544.1"/>
</dbReference>
<reference evidence="2 3" key="1">
    <citation type="submission" date="2017-12" db="EMBL/GenBank/DDBJ databases">
        <title>Chromulinavorax destructans is a abundant pathogen of dominant heterotrophic picoflagllates.</title>
        <authorList>
            <person name="Deeg C.M."/>
            <person name="Zimmer M."/>
            <person name="Suttle C.A."/>
        </authorList>
    </citation>
    <scope>NUCLEOTIDE SEQUENCE [LARGE SCALE GENOMIC DNA]</scope>
    <source>
        <strain evidence="2 3">SeV1</strain>
    </source>
</reference>
<accession>A0A345ZBF7</accession>
<sequence>MFKINYTSFHKYIFFLVLVPINTDFFSYLDACAAHTLLRASSKHIPNLISQTDAHAKEKVYPSLFYMTPDSQVAKPTIVQPFLKKIEYKKDASYIENSASKFDTKMQVLQTKFKNETELFTVKLSEILTTLEETFNELTLKILEQKTDEPRARTTKDLHPQQLTREQALIEIKNVVEKIFDPNDQRPLSVYLQEANSFSQYLDTQTDKQIIEGLTFLQEHQHRKSLLWDTLFWMQAIQERKLNEIPAKLNLKNFPKEIVIAELTKKSNLE</sequence>
<gene>
    <name evidence="2" type="ORF">C0J27_02605</name>
</gene>
<feature type="transmembrane region" description="Helical" evidence="1">
    <location>
        <begin position="12"/>
        <end position="29"/>
    </location>
</feature>
<keyword evidence="1" id="KW-1133">Transmembrane helix</keyword>
<name>A0A345ZBF7_9BACT</name>
<proteinExistence type="predicted"/>
<dbReference type="EMBL" id="CP025544">
    <property type="protein sequence ID" value="AXK60624.1"/>
    <property type="molecule type" value="Genomic_DNA"/>
</dbReference>
<keyword evidence="3" id="KW-1185">Reference proteome</keyword>
<evidence type="ECO:0000256" key="1">
    <source>
        <dbReference type="SAM" id="Phobius"/>
    </source>
</evidence>
<evidence type="ECO:0000313" key="3">
    <source>
        <dbReference type="Proteomes" id="UP000254834"/>
    </source>
</evidence>
<dbReference type="AlphaFoldDB" id="A0A345ZBF7"/>
<evidence type="ECO:0000313" key="2">
    <source>
        <dbReference type="EMBL" id="AXK60624.1"/>
    </source>
</evidence>
<keyword evidence="1" id="KW-0812">Transmembrane</keyword>
<protein>
    <submittedName>
        <fullName evidence="2">Uncharacterized protein</fullName>
    </submittedName>
</protein>
<keyword evidence="1" id="KW-0472">Membrane</keyword>
<dbReference type="KEGG" id="cdes:C0J27_02605"/>
<organism evidence="2 3">
    <name type="scientific">Candidatus Chromulinivorax destructor</name>
    <dbReference type="NCBI Taxonomy" id="2066483"/>
    <lineage>
        <taxon>Bacteria</taxon>
        <taxon>Candidatus Babelota</taxon>
        <taxon>Candidatus Babeliae</taxon>
        <taxon>Candidatus Babeliales</taxon>
        <taxon>Candidatus Chromulinivoraceae</taxon>
        <taxon>Candidatus Chromulinivorax</taxon>
    </lineage>
</organism>
<dbReference type="Proteomes" id="UP000254834">
    <property type="component" value="Chromosome"/>
</dbReference>